<accession>A0A0J7N6J3</accession>
<gene>
    <name evidence="1" type="ORF">RF55_12221</name>
</gene>
<reference evidence="1 2" key="1">
    <citation type="submission" date="2015-04" db="EMBL/GenBank/DDBJ databases">
        <title>Lasius niger genome sequencing.</title>
        <authorList>
            <person name="Konorov E.A."/>
            <person name="Nikitin M.A."/>
            <person name="Kirill M.V."/>
            <person name="Chang P."/>
        </authorList>
    </citation>
    <scope>NUCLEOTIDE SEQUENCE [LARGE SCALE GENOMIC DNA]</scope>
    <source>
        <tissue evidence="1">Whole</tissue>
    </source>
</reference>
<organism evidence="1 2">
    <name type="scientific">Lasius niger</name>
    <name type="common">Black garden ant</name>
    <dbReference type="NCBI Taxonomy" id="67767"/>
    <lineage>
        <taxon>Eukaryota</taxon>
        <taxon>Metazoa</taxon>
        <taxon>Ecdysozoa</taxon>
        <taxon>Arthropoda</taxon>
        <taxon>Hexapoda</taxon>
        <taxon>Insecta</taxon>
        <taxon>Pterygota</taxon>
        <taxon>Neoptera</taxon>
        <taxon>Endopterygota</taxon>
        <taxon>Hymenoptera</taxon>
        <taxon>Apocrita</taxon>
        <taxon>Aculeata</taxon>
        <taxon>Formicoidea</taxon>
        <taxon>Formicidae</taxon>
        <taxon>Formicinae</taxon>
        <taxon>Lasius</taxon>
        <taxon>Lasius</taxon>
    </lineage>
</organism>
<protein>
    <submittedName>
        <fullName evidence="1">Integrase catalytic region</fullName>
    </submittedName>
</protein>
<name>A0A0J7N6J3_LASNI</name>
<sequence>MNFLSQPEVRPIAAAGGGMPLSGFEAAKNWLLAKRDSITPEMNGGIWIRAAIGRLEEGQSPELWRIGGAMFFRTSQWPGVGLPVVLGLFRYCQRERLDGSNIGVCSSYGGSI</sequence>
<dbReference type="EMBL" id="LBMM01009192">
    <property type="protein sequence ID" value="KMQ88315.1"/>
    <property type="molecule type" value="Genomic_DNA"/>
</dbReference>
<keyword evidence="2" id="KW-1185">Reference proteome</keyword>
<dbReference type="AlphaFoldDB" id="A0A0J7N6J3"/>
<proteinExistence type="predicted"/>
<evidence type="ECO:0000313" key="2">
    <source>
        <dbReference type="Proteomes" id="UP000036403"/>
    </source>
</evidence>
<dbReference type="PaxDb" id="67767-A0A0J7N6J3"/>
<comment type="caution">
    <text evidence="1">The sequence shown here is derived from an EMBL/GenBank/DDBJ whole genome shotgun (WGS) entry which is preliminary data.</text>
</comment>
<dbReference type="Proteomes" id="UP000036403">
    <property type="component" value="Unassembled WGS sequence"/>
</dbReference>
<evidence type="ECO:0000313" key="1">
    <source>
        <dbReference type="EMBL" id="KMQ88315.1"/>
    </source>
</evidence>